<dbReference type="Proteomes" id="UP001500238">
    <property type="component" value="Unassembled WGS sequence"/>
</dbReference>
<feature type="compositionally biased region" description="Low complexity" evidence="1">
    <location>
        <begin position="131"/>
        <end position="150"/>
    </location>
</feature>
<dbReference type="RefSeq" id="WP_208404063.1">
    <property type="nucleotide sequence ID" value="NZ_BAAAES010000009.1"/>
</dbReference>
<evidence type="ECO:0000256" key="1">
    <source>
        <dbReference type="SAM" id="MobiDB-lite"/>
    </source>
</evidence>
<evidence type="ECO:0000313" key="4">
    <source>
        <dbReference type="EMBL" id="GAA0671151.1"/>
    </source>
</evidence>
<feature type="compositionally biased region" description="Low complexity" evidence="1">
    <location>
        <begin position="59"/>
        <end position="97"/>
    </location>
</feature>
<feature type="compositionally biased region" description="Polar residues" evidence="1">
    <location>
        <begin position="188"/>
        <end position="203"/>
    </location>
</feature>
<dbReference type="EMBL" id="BAAAES010000009">
    <property type="protein sequence ID" value="GAA0671151.1"/>
    <property type="molecule type" value="Genomic_DNA"/>
</dbReference>
<keyword evidence="2" id="KW-1133">Transmembrane helix</keyword>
<reference evidence="4 5" key="1">
    <citation type="journal article" date="2019" name="Int. J. Syst. Evol. Microbiol.">
        <title>The Global Catalogue of Microorganisms (GCM) 10K type strain sequencing project: providing services to taxonomists for standard genome sequencing and annotation.</title>
        <authorList>
            <consortium name="The Broad Institute Genomics Platform"/>
            <consortium name="The Broad Institute Genome Sequencing Center for Infectious Disease"/>
            <person name="Wu L."/>
            <person name="Ma J."/>
        </authorList>
    </citation>
    <scope>NUCLEOTIDE SEQUENCE [LARGE SCALE GENOMIC DNA]</scope>
    <source>
        <strain evidence="4 5">JCM 14603</strain>
    </source>
</reference>
<evidence type="ECO:0008006" key="6">
    <source>
        <dbReference type="Google" id="ProtNLM"/>
    </source>
</evidence>
<sequence>MHISRRVRTGTIAMLLAGTAAGVSAQTAGSTPPQTIPGLDNFNLPPSRPTPTPAPTSEPVPTQTPAVTPVPAPVATRTPRVVPTPAARATPRAETTPTPGPRATPNPTPTPTAAPTPAPAATPSPAPVVPTAPAVEPTPAATPTTPAAVTGDSAATQDGWSGWAIGAGLALLAGLAIAWWYRRARTGRSVTGSEAPNVTRPSQTPQPVTPPPPPSPAPAPAEPIPFAADRARLSVTLHPRRAGLNLLSATVEGELLVRNDGAAAATGIRIGATLIGATAGPEGDVAALFAQPVVRPITPPFALGPGEERRVRLVVALPRADIRSLAAGGRAMFVPVVAVNALYQAGRGEGQAAQAFAVGVERVDSAKLAPLWLDQPPRMYDGLGIRPYVVAIAR</sequence>
<accession>A0ABN1HWP9</accession>
<proteinExistence type="predicted"/>
<feature type="signal peptide" evidence="3">
    <location>
        <begin position="1"/>
        <end position="25"/>
    </location>
</feature>
<comment type="caution">
    <text evidence="4">The sequence shown here is derived from an EMBL/GenBank/DDBJ whole genome shotgun (WGS) entry which is preliminary data.</text>
</comment>
<organism evidence="4 5">
    <name type="scientific">Sphingomonas insulae</name>
    <dbReference type="NCBI Taxonomy" id="424800"/>
    <lineage>
        <taxon>Bacteria</taxon>
        <taxon>Pseudomonadati</taxon>
        <taxon>Pseudomonadota</taxon>
        <taxon>Alphaproteobacteria</taxon>
        <taxon>Sphingomonadales</taxon>
        <taxon>Sphingomonadaceae</taxon>
        <taxon>Sphingomonas</taxon>
    </lineage>
</organism>
<feature type="region of interest" description="Disordered" evidence="1">
    <location>
        <begin position="25"/>
        <end position="153"/>
    </location>
</feature>
<protein>
    <recommendedName>
        <fullName evidence="6">LPXTG-motif cell wall anchor domain-containing protein</fullName>
    </recommendedName>
</protein>
<feature type="chain" id="PRO_5045593580" description="LPXTG-motif cell wall anchor domain-containing protein" evidence="3">
    <location>
        <begin position="26"/>
        <end position="394"/>
    </location>
</feature>
<feature type="compositionally biased region" description="Pro residues" evidence="1">
    <location>
        <begin position="207"/>
        <end position="223"/>
    </location>
</feature>
<name>A0ABN1HWP9_9SPHN</name>
<keyword evidence="3" id="KW-0732">Signal</keyword>
<feature type="compositionally biased region" description="Pro residues" evidence="1">
    <location>
        <begin position="46"/>
        <end position="58"/>
    </location>
</feature>
<keyword evidence="2" id="KW-0812">Transmembrane</keyword>
<keyword evidence="5" id="KW-1185">Reference proteome</keyword>
<keyword evidence="2" id="KW-0472">Membrane</keyword>
<evidence type="ECO:0000256" key="3">
    <source>
        <dbReference type="SAM" id="SignalP"/>
    </source>
</evidence>
<feature type="compositionally biased region" description="Pro residues" evidence="1">
    <location>
        <begin position="98"/>
        <end position="130"/>
    </location>
</feature>
<evidence type="ECO:0000256" key="2">
    <source>
        <dbReference type="SAM" id="Phobius"/>
    </source>
</evidence>
<feature type="region of interest" description="Disordered" evidence="1">
    <location>
        <begin position="188"/>
        <end position="223"/>
    </location>
</feature>
<evidence type="ECO:0000313" key="5">
    <source>
        <dbReference type="Proteomes" id="UP001500238"/>
    </source>
</evidence>
<gene>
    <name evidence="4" type="ORF">GCM10009102_22510</name>
</gene>
<feature type="transmembrane region" description="Helical" evidence="2">
    <location>
        <begin position="160"/>
        <end position="181"/>
    </location>
</feature>